<dbReference type="SMART" id="SM00089">
    <property type="entry name" value="PKD"/>
    <property type="match status" value="1"/>
</dbReference>
<dbReference type="InterPro" id="IPR018391">
    <property type="entry name" value="PQQ_b-propeller_rpt"/>
</dbReference>
<gene>
    <name evidence="3" type="ORF">F7D31_12040</name>
</gene>
<evidence type="ECO:0000256" key="1">
    <source>
        <dbReference type="SAM" id="SignalP"/>
    </source>
</evidence>
<dbReference type="Gene3D" id="2.80.10.50">
    <property type="match status" value="1"/>
</dbReference>
<protein>
    <submittedName>
        <fullName evidence="3">PKD domain-containing protein</fullName>
    </submittedName>
</protein>
<sequence>MKKILYFLTMALALIVVSSCSEDDVVYNTAPRAAFTMSEAPEGYEINKAITFTDASTPEANTNIVSWLWSFGDEANTTSTEKSPTFTYTKEGVYNVTLTVTDNHNLKATLTKSITVLDPLAAISVQWAANLSGSVTGGSSPAVSADGKAVYMLTGGNAAEPGRLTAFNIASGGTSWVLDIDAAMVSNHPTGSAAAGCKDIYSSPSVGADGNVYFIVRDLKDAGANRRLFTFAAKPNGNVAWTYAGPDANLYAITPAVDAQGNVYTAQRKGKIWKINNGECTEYASGLGDITGGLSVSKTGQLYGAGKGNTGYFGFDINAGTGAWVYNAEFGAAPTAFTGALRSSTPSIGADGTLYAVADKATGGMVMAINADGSLKWKYDTNTSIADGGVAIAADGTVYANLGIATEDTPSGVVALNSDGSVKWTYAVEASVQTTPMIDNRGYIHFIDAQATYYILKADGTLFSSLSLGEACKSTPVMDAEGNTFVVVTKDGALQMLCVRTRAASYATDAVWAMRGQNPQRTGLQK</sequence>
<dbReference type="InterPro" id="IPR035986">
    <property type="entry name" value="PKD_dom_sf"/>
</dbReference>
<dbReference type="PROSITE" id="PS51257">
    <property type="entry name" value="PROKAR_LIPOPROTEIN"/>
    <property type="match status" value="1"/>
</dbReference>
<dbReference type="InterPro" id="IPR013783">
    <property type="entry name" value="Ig-like_fold"/>
</dbReference>
<feature type="signal peptide" evidence="1">
    <location>
        <begin position="1"/>
        <end position="23"/>
    </location>
</feature>
<reference evidence="4" key="1">
    <citation type="submission" date="2019-09" db="EMBL/GenBank/DDBJ databases">
        <title>Distinct polysaccharide growth profiles of human intestinal Prevotella copri isolates.</title>
        <authorList>
            <person name="Fehlner-Peach H."/>
            <person name="Magnabosco C."/>
            <person name="Raghavan V."/>
            <person name="Scher J.U."/>
            <person name="Tett A."/>
            <person name="Cox L.M."/>
            <person name="Gottsegen C."/>
            <person name="Watters A."/>
            <person name="Wiltshire- Gordon J.D."/>
            <person name="Segata N."/>
            <person name="Bonneau R."/>
            <person name="Littman D.R."/>
        </authorList>
    </citation>
    <scope>NUCLEOTIDE SEQUENCE [LARGE SCALE GENOMIC DNA]</scope>
    <source>
        <strain evidence="4">iAU3127</strain>
    </source>
</reference>
<dbReference type="EMBL" id="VZAP01000153">
    <property type="protein sequence ID" value="MQO93372.1"/>
    <property type="molecule type" value="Genomic_DNA"/>
</dbReference>
<keyword evidence="1" id="KW-0732">Signal</keyword>
<dbReference type="SUPFAM" id="SSF50998">
    <property type="entry name" value="Quinoprotein alcohol dehydrogenase-like"/>
    <property type="match status" value="1"/>
</dbReference>
<evidence type="ECO:0000259" key="2">
    <source>
        <dbReference type="PROSITE" id="PS50093"/>
    </source>
</evidence>
<evidence type="ECO:0000313" key="3">
    <source>
        <dbReference type="EMBL" id="MQO93372.1"/>
    </source>
</evidence>
<proteinExistence type="predicted"/>
<organism evidence="3 4">
    <name type="scientific">Segatella copri</name>
    <dbReference type="NCBI Taxonomy" id="165179"/>
    <lineage>
        <taxon>Bacteria</taxon>
        <taxon>Pseudomonadati</taxon>
        <taxon>Bacteroidota</taxon>
        <taxon>Bacteroidia</taxon>
        <taxon>Bacteroidales</taxon>
        <taxon>Prevotellaceae</taxon>
        <taxon>Segatella</taxon>
    </lineage>
</organism>
<accession>A0AA90VL62</accession>
<dbReference type="Pfam" id="PF13360">
    <property type="entry name" value="PQQ_2"/>
    <property type="match status" value="1"/>
</dbReference>
<comment type="caution">
    <text evidence="3">The sequence shown here is derived from an EMBL/GenBank/DDBJ whole genome shotgun (WGS) entry which is preliminary data.</text>
</comment>
<dbReference type="InterPro" id="IPR011047">
    <property type="entry name" value="Quinoprotein_ADH-like_sf"/>
</dbReference>
<dbReference type="SUPFAM" id="SSF49299">
    <property type="entry name" value="PKD domain"/>
    <property type="match status" value="1"/>
</dbReference>
<dbReference type="InterPro" id="IPR000601">
    <property type="entry name" value="PKD_dom"/>
</dbReference>
<dbReference type="PROSITE" id="PS50093">
    <property type="entry name" value="PKD"/>
    <property type="match status" value="1"/>
</dbReference>
<dbReference type="Gene3D" id="2.60.40.10">
    <property type="entry name" value="Immunoglobulins"/>
    <property type="match status" value="1"/>
</dbReference>
<feature type="chain" id="PRO_5041668473" evidence="1">
    <location>
        <begin position="24"/>
        <end position="526"/>
    </location>
</feature>
<dbReference type="InterPro" id="IPR022409">
    <property type="entry name" value="PKD/Chitinase_dom"/>
</dbReference>
<dbReference type="RefSeq" id="WP_153139341.1">
    <property type="nucleotide sequence ID" value="NZ_VZAP01000153.1"/>
</dbReference>
<dbReference type="Pfam" id="PF18911">
    <property type="entry name" value="PKD_4"/>
    <property type="match status" value="1"/>
</dbReference>
<evidence type="ECO:0000313" key="4">
    <source>
        <dbReference type="Proteomes" id="UP000421283"/>
    </source>
</evidence>
<dbReference type="CDD" id="cd00146">
    <property type="entry name" value="PKD"/>
    <property type="match status" value="1"/>
</dbReference>
<dbReference type="SMART" id="SM00564">
    <property type="entry name" value="PQQ"/>
    <property type="match status" value="3"/>
</dbReference>
<feature type="domain" description="PKD" evidence="2">
    <location>
        <begin position="33"/>
        <end position="123"/>
    </location>
</feature>
<name>A0AA90VL62_9BACT</name>
<dbReference type="Proteomes" id="UP000421283">
    <property type="component" value="Unassembled WGS sequence"/>
</dbReference>
<dbReference type="InterPro" id="IPR002372">
    <property type="entry name" value="PQQ_rpt_dom"/>
</dbReference>
<dbReference type="AlphaFoldDB" id="A0AA90VL62"/>